<dbReference type="AlphaFoldDB" id="A0A8H6G2X1"/>
<proteinExistence type="predicted"/>
<keyword evidence="2" id="KW-1185">Reference proteome</keyword>
<dbReference type="RefSeq" id="XP_037168868.1">
    <property type="nucleotide sequence ID" value="XM_037304073.1"/>
</dbReference>
<evidence type="ECO:0000313" key="2">
    <source>
        <dbReference type="Proteomes" id="UP000578531"/>
    </source>
</evidence>
<sequence length="288" mass="32911">MDPCNSTSPDAWEDDAWEDLELGHPASWLTTKPSSPFSLSPLIKSESIHHIGRFRFSDNQLQYVLVNLVHARKNNTIRDVVLVLRYKWPSQFRLLLQSDLETVRSRSYPNNEAMQQWYASRLPEVTQLVNTFKIELREAEACGIRALAKSIELQVVLIILANKLFSDLSSADIALGLTNRYSHLVRGYRYVWMFPFTEMHVELVWNRSQVAQTEPFKVLAEKNGQQMSVRRFLMAFMRDVVAGRADKTLVLDPRSCGNERSAANLVEDVIGLFMSCVDSKDILGALMT</sequence>
<dbReference type="Proteomes" id="UP000578531">
    <property type="component" value="Unassembled WGS sequence"/>
</dbReference>
<organism evidence="1 2">
    <name type="scientific">Letharia columbiana</name>
    <dbReference type="NCBI Taxonomy" id="112416"/>
    <lineage>
        <taxon>Eukaryota</taxon>
        <taxon>Fungi</taxon>
        <taxon>Dikarya</taxon>
        <taxon>Ascomycota</taxon>
        <taxon>Pezizomycotina</taxon>
        <taxon>Lecanoromycetes</taxon>
        <taxon>OSLEUM clade</taxon>
        <taxon>Lecanoromycetidae</taxon>
        <taxon>Lecanorales</taxon>
        <taxon>Lecanorineae</taxon>
        <taxon>Parmeliaceae</taxon>
        <taxon>Letharia</taxon>
    </lineage>
</organism>
<protein>
    <submittedName>
        <fullName evidence="1">Uncharacterized protein</fullName>
    </submittedName>
</protein>
<gene>
    <name evidence="1" type="ORF">HO173_002138</name>
</gene>
<dbReference type="GeneID" id="59283812"/>
<comment type="caution">
    <text evidence="1">The sequence shown here is derived from an EMBL/GenBank/DDBJ whole genome shotgun (WGS) entry which is preliminary data.</text>
</comment>
<name>A0A8H6G2X1_9LECA</name>
<accession>A0A8H6G2X1</accession>
<reference evidence="1 2" key="1">
    <citation type="journal article" date="2020" name="Genomics">
        <title>Complete, high-quality genomes from long-read metagenomic sequencing of two wolf lichen thalli reveals enigmatic genome architecture.</title>
        <authorList>
            <person name="McKenzie S.K."/>
            <person name="Walston R.F."/>
            <person name="Allen J.L."/>
        </authorList>
    </citation>
    <scope>NUCLEOTIDE SEQUENCE [LARGE SCALE GENOMIC DNA]</scope>
    <source>
        <strain evidence="1">WasteWater2</strain>
    </source>
</reference>
<evidence type="ECO:0000313" key="1">
    <source>
        <dbReference type="EMBL" id="KAF6239593.1"/>
    </source>
</evidence>
<dbReference type="EMBL" id="JACCJC010000005">
    <property type="protein sequence ID" value="KAF6239593.1"/>
    <property type="molecule type" value="Genomic_DNA"/>
</dbReference>